<dbReference type="AlphaFoldDB" id="A0A5J4WVM2"/>
<evidence type="ECO:0000313" key="2">
    <source>
        <dbReference type="Proteomes" id="UP000324800"/>
    </source>
</evidence>
<comment type="caution">
    <text evidence="1">The sequence shown here is derived from an EMBL/GenBank/DDBJ whole genome shotgun (WGS) entry which is preliminary data.</text>
</comment>
<gene>
    <name evidence="1" type="ORF">EZS28_005418</name>
</gene>
<organism evidence="1 2">
    <name type="scientific">Streblomastix strix</name>
    <dbReference type="NCBI Taxonomy" id="222440"/>
    <lineage>
        <taxon>Eukaryota</taxon>
        <taxon>Metamonada</taxon>
        <taxon>Preaxostyla</taxon>
        <taxon>Oxymonadida</taxon>
        <taxon>Streblomastigidae</taxon>
        <taxon>Streblomastix</taxon>
    </lineage>
</organism>
<name>A0A5J4WVM2_9EUKA</name>
<accession>A0A5J4WVM2</accession>
<dbReference type="Proteomes" id="UP000324800">
    <property type="component" value="Unassembled WGS sequence"/>
</dbReference>
<dbReference type="EMBL" id="SNRW01000828">
    <property type="protein sequence ID" value="KAA6399058.1"/>
    <property type="molecule type" value="Genomic_DNA"/>
</dbReference>
<sequence length="449" mass="50097">MPSILKKFLNPKSSDERFVIDTTILYIVEATDKIYDETIRTNASTNEGRSSAALIYFKSQLLLNWNPAQSGIRSLSIISLQRLLQLSPSETLASPLYFEIAKRAVGPGCSVELSNPKDNEQAVALIEHHKEATGPNTPLLGILTNNRDENRNYLNILACDWEITVTDTDAGQALRAKPDKEIKYYIIKFMKLLTGWNTFAIDFWANPIAQAQIWDYEARTQHVPEVTRHAEVPPHQTVSNNLNSQVKEFIKKFVILDFTALHTDNIFDSIKVDVSSNLNEGRHVEGTAVLPLLQQGYIACNSAVSRIRTEAKPDKLGFGKLASMATLCNTTEIKTANPIINDHHSNVDLLAILCRPVTAETVTITTVSRIWQVSVSIILKQSIITQLIQNSISEERVINGGLLDSPADVLTRRIQQDQLPFTIQCTQGIFAQRSYILRSPGLKTGGEHH</sequence>
<proteinExistence type="predicted"/>
<protein>
    <submittedName>
        <fullName evidence="1">Uncharacterized protein</fullName>
    </submittedName>
</protein>
<reference evidence="1 2" key="1">
    <citation type="submission" date="2019-03" db="EMBL/GenBank/DDBJ databases">
        <title>Single cell metagenomics reveals metabolic interactions within the superorganism composed of flagellate Streblomastix strix and complex community of Bacteroidetes bacteria on its surface.</title>
        <authorList>
            <person name="Treitli S.C."/>
            <person name="Kolisko M."/>
            <person name="Husnik F."/>
            <person name="Keeling P."/>
            <person name="Hampl V."/>
        </authorList>
    </citation>
    <scope>NUCLEOTIDE SEQUENCE [LARGE SCALE GENOMIC DNA]</scope>
    <source>
        <strain evidence="1">ST1C</strain>
    </source>
</reference>
<evidence type="ECO:0000313" key="1">
    <source>
        <dbReference type="EMBL" id="KAA6399058.1"/>
    </source>
</evidence>